<evidence type="ECO:0000313" key="2">
    <source>
        <dbReference type="EMBL" id="MBP2035611.1"/>
    </source>
</evidence>
<dbReference type="InterPro" id="IPR029063">
    <property type="entry name" value="SAM-dependent_MTases_sf"/>
</dbReference>
<accession>A0ABS4L001</accession>
<dbReference type="SUPFAM" id="SSF53335">
    <property type="entry name" value="S-adenosyl-L-methionine-dependent methyltransferases"/>
    <property type="match status" value="1"/>
</dbReference>
<dbReference type="InterPro" id="IPR052916">
    <property type="entry name" value="Type-I_RE_MTase_Subunit"/>
</dbReference>
<reference evidence="2 3" key="1">
    <citation type="submission" date="2021-03" db="EMBL/GenBank/DDBJ databases">
        <title>Genomic Encyclopedia of Type Strains, Phase IV (KMG-IV): sequencing the most valuable type-strain genomes for metagenomic binning, comparative biology and taxonomic classification.</title>
        <authorList>
            <person name="Goeker M."/>
        </authorList>
    </citation>
    <scope>NUCLEOTIDE SEQUENCE [LARGE SCALE GENOMIC DNA]</scope>
    <source>
        <strain evidence="2 3">DSM 40526</strain>
    </source>
</reference>
<sequence>MAEHDEPVTLTLAGIARLAGVGRAAVSNWRRRHDDFPTPVGGSDASPQFSLDDVEAWLIRNGKVDESSAGWERLWPRIEDLGDKDRMGLVVAAVGERLAGVDVPDAVAPSRLTAGERALVEEALRLASRDGSSAGFGELLERWLSTHVRQVVVTPSRLGDTMAAVAAELRGDAGVGHVVDPACGVGGLLSAAVRRWGTRPGMLLTGVEADPVLAGLARARLALELPRPGSEVVPADTLRCPPRLRAPADVVLCTPPSNEREWGHSELATDRRWQFGQPPRTESELAWVQHILSDLGEGGVAVVLLPPAVASRRAGRRIRAALLRAGAVRGVVALPVGAASPYGVGLHLWLLAAPPARGTDAPVVFVDAADCRTTSTGGRSALIDWDVVLERCLAALRGDDAERTARVPLVELLGDETDLTPARQVPAEREVSAVDLRRMWTEFDSAVAKLKDVDVSLRPLTGADAAQEPLSVTVAELERSGAVAVTPGIAPTPDEVQRGRLKPREGVVELLSAPTQAAEGARDHEWLDADAAYRLECEGKAVLTRFGDVVVVVTPFGFDAWVETGAPRLLGPHLYRLRGAPDLLNPFFLAACLRVPANARRAGTHASVSSRIDVRRLRVLRLPLEEQQTLGDVHRRLESFEKSLAELGVVGGRLSGALAGLLAGGRLRLP</sequence>
<dbReference type="Pfam" id="PF02384">
    <property type="entry name" value="N6_Mtase"/>
    <property type="match status" value="1"/>
</dbReference>
<keyword evidence="3" id="KW-1185">Reference proteome</keyword>
<dbReference type="Gene3D" id="3.40.50.150">
    <property type="entry name" value="Vaccinia Virus protein VP39"/>
    <property type="match status" value="1"/>
</dbReference>
<dbReference type="CDD" id="cd02440">
    <property type="entry name" value="AdoMet_MTases"/>
    <property type="match status" value="1"/>
</dbReference>
<dbReference type="EMBL" id="JAGGLQ010000002">
    <property type="protein sequence ID" value="MBP2035611.1"/>
    <property type="molecule type" value="Genomic_DNA"/>
</dbReference>
<feature type="domain" description="DNA methylase adenine-specific" evidence="1">
    <location>
        <begin position="153"/>
        <end position="379"/>
    </location>
</feature>
<dbReference type="RefSeq" id="WP_189968252.1">
    <property type="nucleotide sequence ID" value="NZ_BMVL01000004.1"/>
</dbReference>
<evidence type="ECO:0000259" key="1">
    <source>
        <dbReference type="Pfam" id="PF02384"/>
    </source>
</evidence>
<dbReference type="PANTHER" id="PTHR42998:SF1">
    <property type="entry name" value="TYPE I RESTRICTION ENZYME HINDI METHYLASE SUBUNIT"/>
    <property type="match status" value="1"/>
</dbReference>
<gene>
    <name evidence="2" type="ORF">J2Z77_001398</name>
</gene>
<protein>
    <recommendedName>
        <fullName evidence="1">DNA methylase adenine-specific domain-containing protein</fullName>
    </recommendedName>
</protein>
<dbReference type="InterPro" id="IPR003356">
    <property type="entry name" value="DNA_methylase_A-5"/>
</dbReference>
<dbReference type="Proteomes" id="UP001519310">
    <property type="component" value="Unassembled WGS sequence"/>
</dbReference>
<comment type="caution">
    <text evidence="2">The sequence shown here is derived from an EMBL/GenBank/DDBJ whole genome shotgun (WGS) entry which is preliminary data.</text>
</comment>
<organism evidence="2 3">
    <name type="scientific">Streptomyces avidinii</name>
    <dbReference type="NCBI Taxonomy" id="1895"/>
    <lineage>
        <taxon>Bacteria</taxon>
        <taxon>Bacillati</taxon>
        <taxon>Actinomycetota</taxon>
        <taxon>Actinomycetes</taxon>
        <taxon>Kitasatosporales</taxon>
        <taxon>Streptomycetaceae</taxon>
        <taxon>Streptomyces</taxon>
    </lineage>
</organism>
<name>A0ABS4L001_STRAV</name>
<dbReference type="PRINTS" id="PR00507">
    <property type="entry name" value="N12N6MTFRASE"/>
</dbReference>
<dbReference type="PANTHER" id="PTHR42998">
    <property type="entry name" value="TYPE I RESTRICTION ENZYME HINDVIIP M PROTEIN-RELATED"/>
    <property type="match status" value="1"/>
</dbReference>
<evidence type="ECO:0000313" key="3">
    <source>
        <dbReference type="Proteomes" id="UP001519310"/>
    </source>
</evidence>
<proteinExistence type="predicted"/>